<proteinExistence type="predicted"/>
<feature type="region of interest" description="Disordered" evidence="2">
    <location>
        <begin position="1971"/>
        <end position="2068"/>
    </location>
</feature>
<dbReference type="Proteomes" id="UP000039865">
    <property type="component" value="Unassembled WGS sequence"/>
</dbReference>
<feature type="compositionally biased region" description="Low complexity" evidence="2">
    <location>
        <begin position="2032"/>
        <end position="2041"/>
    </location>
</feature>
<organism evidence="5 6">
    <name type="scientific">Stylonychia lemnae</name>
    <name type="common">Ciliate</name>
    <dbReference type="NCBI Taxonomy" id="5949"/>
    <lineage>
        <taxon>Eukaryota</taxon>
        <taxon>Sar</taxon>
        <taxon>Alveolata</taxon>
        <taxon>Ciliophora</taxon>
        <taxon>Intramacronucleata</taxon>
        <taxon>Spirotrichea</taxon>
        <taxon>Stichotrichia</taxon>
        <taxon>Sporadotrichida</taxon>
        <taxon>Oxytrichidae</taxon>
        <taxon>Stylonychinae</taxon>
        <taxon>Stylonychia</taxon>
    </lineage>
</organism>
<feature type="transmembrane region" description="Helical" evidence="3">
    <location>
        <begin position="2303"/>
        <end position="2325"/>
    </location>
</feature>
<sequence>MDNTQTAQQKKNQKKKDKKKAKKSTVQNENEGAQQETQEVENADQQQDLIQLDENIQQDRPENYQSNYEEAQVNQQNQQLLDLESTEVQQVQVQYHDQQQEQVSPYNPFEDEVTNETALQQPINEYVQPVSQEQSQNLLEWENVDRANQSNSQIDQSQKDEHSDIQIVNKSPTFQDYPGRNETNKTPPPQQQIYKQNTYVSEDASMSMISFNSKLYDNLDSISQIGNDNQGVNNEGGADYYSMDLGSLSAELKTKDQKIKDLVGDKTKLKNLLKKAKVAIDSINAKYKSQIEIAKDADQKLKETQERNKDLLQTLEIFQQRRNGIKTENVKQIVARIKINDIGYSLIETKDFETEWFKDNQVLNIQEELQSLFSGTRQVNYNTIFAEQFKLEQQMTNCIQQYEERLNRVNEYMEQSNQSYLKIQEELKSQRARQENEQIQREKILAKILHKSGDIKSQITAIDEKKHPMMMNSGQSNKKSNIFAQSQLSEMMNDLELSITRLMEIKEDQSSELISLRDHFIEVYQKVGVTLLKRQLIYDEKLIRQEQEWRATCDKLIEDHQLMKQDIIIQVMKFNEEEQDKILTFFYDNNRSAIGKQSFFDIMLDLLKEKTTGIYQFYQAFRLNFSMCPNVYNVPLKFKFVLKFFQLFTWKDEIFLDIFQQLCEYARIIGAINKSGSSLYFLIFYYFALFYIVVIIGLLAYLHFALLRPEYYLETIIKALRSLLILFYWVFFMPFFELFISVFHCDGGQHYIMQDIGCFSSNHIIFCVFASFGLLFLLVINIIIALLYNETQPVKEDSLSRFVSIFFGSMINIYAWISLNCLLTMFELVKGHLIIIFATTPLVIYFVAFVRDRRIEILMNQSLDKINTDIDAMIQINTIKDLSISKIGNKTVGDSVDKEMQVKGVINVHLEECKNEFCICKNLDELYDVSQQSFLTPSQDLHNETIFVNHYNKKMFEDALNKFINSPSLHISFSFYLFQVMKNIHAALHELNIASKKKPSIQQQFTIFRYKMMIEQYVKVEEIKNKYIYQQLTNVKEFEKLHQDMQKSIEAVCNYQVEFWTHLTTVVPDLNILNELGNKIYNSSTMADNYWKQLCMINSSYPPALQLYGEYLSFIKNHPQIGKPFIERAQMTNVAHNSMDENIKRSDVLFSEDSTVVHISGNKESSGRILKVSQGLMKCFGYNKTEVIGHNISFMMPGLVGIRHNDFLDKFYKTGRQRVFNVERPIFAVNRQGHCFRSKVLVKQLPSLKEGVQYVGMIRPVFSEYDYILTDMNGNIDSFSKGITSLLGLSPQLFKENNDINIQLICPELIEIFEQRRKLTKLASQYKVEEKKQVIQSQPSYYNREDQKIEPDTAFTNCKLAQPGGDVLAIIIPQNFATLAKSEKTTKQRGGGKKKNGTQAESDLLGNQKLIRSPAFRDFLKFLSKGRSNTKKIPDLRKLLQSKEYKENEKFKIISMELDLEICRINRSEHGALKYLVFKIQNTSNKKTHEMNDDENDIISLQDDLDQHNQLKAASHIIQEVFGNREDGMGFNRQPTNTQNFPSQFKRGMTTDELSHTNSRAKIQSSSTLKDPERNQQLREIDIRRETQQIIGTKKVGFKEEANDQRARAMKQQTSFQDRVQLQQQQESQFRKLEMSVTFLDKSISEHVSDRKNSGQNDIITSGHTFNKTNDMETIENVLRNARIQDRQQHGEEEKLLLKEKNEENIIFNGQKQVEERVPGPQQQKQGNMLGIGQRINQEDKDTPRIDVKKDISISEKTKKRTQNLNEQILNKKASTQNVEKPGNNSSNSMSQNSQSLNSSLKSKKKSLQQLKQPQFDDQKPLLEKTQRDNDENEMPKSLVDQSEGDNNKSMVDIEEDFEEEIEEIIEEIDEEGEEYGDEEYNEFNQDGQNEQQQQQQQMQNGFGQAVDNFNNFNAAGLPQQPPKKRKLRNYEKIVTNPKFKDMDVESCGSAYFKDWEFQNEELDIRDLVKKVENRKQRREKKRKRQLHAIEEEQKKQAKKLVVQKQKEEDEKDKQNNQDVKIDDEEEDDSVAENNEAAEQANEGEQDEESGGEEDAHQRMLKEEPDNGEVSSIASSIFSQTRSYYSLRNAIDEKFIPLSIKNLKIIANILCLALLILEITQFIIQQNLFSDIHDNVQNIKHSEKRVFDIIDINLRIQNLRFLNEDIFNATQLGFYSNKTTLSDSQNQLLLVSSTSLKDNQNYLQFSTADFDSSTRKQINPDNVVLNYENVQNMSSVIVQNIWESVIAIVVFAQELNAAPTKIISSNPEVSFIQNNCLNSVLIALKESTTAIISATDSQTEKSISLFMTLLIAVSCALFFAMGFLLPVINKAKKSKQEVLRLFLLKKVEKSIDDQLKLCRWFITKYQVQNENFGQMGGDAADANDNIDDNIGGMNEKELKKEKEELYNLKKQKKNKKWKRLNTNFGLLALRVIFIVAVLEAFFIMNYLISKKFMYEVSSLTDELKLLISRQPLFTQILLVQKELFYSNGTAQVLNINVKDLVAQLNEQLIKEQQELLELFQSNYGLHDSKYNNDFNNLMYSNMCEHITFTNITQLECETFNQGILKKGLYSTITRYLNNLRDLNSKFLILKKPTDTVKDYINDPKLNATEIACDLYMKQIHLHLEKLLIEQIDLLQDFIFLMNTIVSQRNSYQIEQYSSCTYFISC</sequence>
<feature type="coiled-coil region" evidence="1">
    <location>
        <begin position="266"/>
        <end position="321"/>
    </location>
</feature>
<evidence type="ECO:0000256" key="2">
    <source>
        <dbReference type="SAM" id="MobiDB-lite"/>
    </source>
</evidence>
<accession>A0A078AQV4</accession>
<feature type="region of interest" description="Disordered" evidence="2">
    <location>
        <begin position="1870"/>
        <end position="1932"/>
    </location>
</feature>
<protein>
    <submittedName>
        <fullName evidence="5">Pas domain s-box family protein</fullName>
    </submittedName>
</protein>
<dbReference type="InterPro" id="IPR057352">
    <property type="entry name" value="TPR_TmcB/C"/>
</dbReference>
<dbReference type="OMA" id="THEMNDD"/>
<feature type="compositionally biased region" description="Polar residues" evidence="2">
    <location>
        <begin position="1763"/>
        <end position="1779"/>
    </location>
</feature>
<evidence type="ECO:0000259" key="4">
    <source>
        <dbReference type="PROSITE" id="PS50112"/>
    </source>
</evidence>
<feature type="region of interest" description="Disordered" evidence="2">
    <location>
        <begin position="1552"/>
        <end position="1575"/>
    </location>
</feature>
<keyword evidence="1" id="KW-0175">Coiled coil</keyword>
<evidence type="ECO:0000256" key="1">
    <source>
        <dbReference type="SAM" id="Coils"/>
    </source>
</evidence>
<feature type="compositionally biased region" description="Polar residues" evidence="2">
    <location>
        <begin position="24"/>
        <end position="37"/>
    </location>
</feature>
<feature type="transmembrane region" description="Helical" evidence="3">
    <location>
        <begin position="763"/>
        <end position="787"/>
    </location>
</feature>
<dbReference type="InterPro" id="IPR052994">
    <property type="entry name" value="Tiny_macrocysts_regulators"/>
</dbReference>
<feature type="transmembrane region" description="Helical" evidence="3">
    <location>
        <begin position="831"/>
        <end position="850"/>
    </location>
</feature>
<feature type="compositionally biased region" description="Basic residues" evidence="2">
    <location>
        <begin position="1976"/>
        <end position="1987"/>
    </location>
</feature>
<keyword evidence="6" id="KW-1185">Reference proteome</keyword>
<feature type="transmembrane region" description="Helical" evidence="3">
    <location>
        <begin position="679"/>
        <end position="702"/>
    </location>
</feature>
<feature type="compositionally biased region" description="Basic residues" evidence="2">
    <location>
        <begin position="11"/>
        <end position="23"/>
    </location>
</feature>
<feature type="transmembrane region" description="Helical" evidence="3">
    <location>
        <begin position="2424"/>
        <end position="2448"/>
    </location>
</feature>
<evidence type="ECO:0000313" key="6">
    <source>
        <dbReference type="Proteomes" id="UP000039865"/>
    </source>
</evidence>
<feature type="region of interest" description="Disordered" evidence="2">
    <location>
        <begin position="1"/>
        <end position="77"/>
    </location>
</feature>
<feature type="compositionally biased region" description="Basic and acidic residues" evidence="2">
    <location>
        <begin position="2005"/>
        <end position="2016"/>
    </location>
</feature>
<keyword evidence="3" id="KW-1133">Transmembrane helix</keyword>
<feature type="compositionally biased region" description="Basic and acidic residues" evidence="2">
    <location>
        <begin position="2054"/>
        <end position="2065"/>
    </location>
</feature>
<feature type="compositionally biased region" description="Basic and acidic residues" evidence="2">
    <location>
        <begin position="1737"/>
        <end position="1757"/>
    </location>
</feature>
<feature type="region of interest" description="Disordered" evidence="2">
    <location>
        <begin position="149"/>
        <end position="192"/>
    </location>
</feature>
<dbReference type="Gene3D" id="3.30.450.20">
    <property type="entry name" value="PAS domain"/>
    <property type="match status" value="1"/>
</dbReference>
<dbReference type="SUPFAM" id="SSF55785">
    <property type="entry name" value="PYP-like sensor domain (PAS domain)"/>
    <property type="match status" value="1"/>
</dbReference>
<feature type="compositionally biased region" description="Basic and acidic residues" evidence="2">
    <location>
        <begin position="1815"/>
        <end position="1830"/>
    </location>
</feature>
<dbReference type="PANTHER" id="PTHR31600:SF2">
    <property type="entry name" value="GAMETE ENRICHED GENE 10 PROTEIN-RELATED"/>
    <property type="match status" value="1"/>
</dbReference>
<reference evidence="5 6" key="1">
    <citation type="submission" date="2014-06" db="EMBL/GenBank/DDBJ databases">
        <authorList>
            <person name="Swart Estienne"/>
        </authorList>
    </citation>
    <scope>NUCLEOTIDE SEQUENCE [LARGE SCALE GENOMIC DNA]</scope>
    <source>
        <strain evidence="5 6">130c</strain>
    </source>
</reference>
<name>A0A078AQV4_STYLE</name>
<feature type="compositionally biased region" description="Low complexity" evidence="2">
    <location>
        <begin position="67"/>
        <end position="77"/>
    </location>
</feature>
<dbReference type="OrthoDB" id="312072at2759"/>
<evidence type="ECO:0000256" key="3">
    <source>
        <dbReference type="SAM" id="Phobius"/>
    </source>
</evidence>
<keyword evidence="3" id="KW-0472">Membrane</keyword>
<gene>
    <name evidence="5" type="primary">Contig14073.g15011</name>
    <name evidence="5" type="ORF">STYLEM_12665</name>
</gene>
<feature type="coiled-coil region" evidence="1">
    <location>
        <begin position="399"/>
        <end position="442"/>
    </location>
</feature>
<feature type="compositionally biased region" description="Acidic residues" evidence="2">
    <location>
        <begin position="2022"/>
        <end position="2031"/>
    </location>
</feature>
<feature type="compositionally biased region" description="Acidic residues" evidence="2">
    <location>
        <begin position="1870"/>
        <end position="1882"/>
    </location>
</feature>
<keyword evidence="3" id="KW-0812">Transmembrane</keyword>
<dbReference type="EMBL" id="CCKQ01012007">
    <property type="protein sequence ID" value="CDW83617.1"/>
    <property type="molecule type" value="Genomic_DNA"/>
</dbReference>
<feature type="region of interest" description="Disordered" evidence="2">
    <location>
        <begin position="1382"/>
        <end position="1401"/>
    </location>
</feature>
<feature type="transmembrane region" description="Helical" evidence="3">
    <location>
        <begin position="723"/>
        <end position="743"/>
    </location>
</feature>
<feature type="compositionally biased region" description="Low complexity" evidence="2">
    <location>
        <begin position="1"/>
        <end position="10"/>
    </location>
</feature>
<feature type="compositionally biased region" description="Polar residues" evidence="2">
    <location>
        <begin position="1556"/>
        <end position="1569"/>
    </location>
</feature>
<feature type="region of interest" description="Disordered" evidence="2">
    <location>
        <begin position="1711"/>
        <end position="1851"/>
    </location>
</feature>
<feature type="coiled-coil region" evidence="1">
    <location>
        <begin position="2494"/>
        <end position="2521"/>
    </location>
</feature>
<evidence type="ECO:0000313" key="5">
    <source>
        <dbReference type="EMBL" id="CDW83617.1"/>
    </source>
</evidence>
<dbReference type="NCBIfam" id="TIGR00229">
    <property type="entry name" value="sensory_box"/>
    <property type="match status" value="1"/>
</dbReference>
<dbReference type="InParanoid" id="A0A078AQV4"/>
<feature type="compositionally biased region" description="Low complexity" evidence="2">
    <location>
        <begin position="1784"/>
        <end position="1801"/>
    </location>
</feature>
<feature type="domain" description="PAS" evidence="4">
    <location>
        <begin position="1164"/>
        <end position="1197"/>
    </location>
</feature>
<dbReference type="PANTHER" id="PTHR31600">
    <property type="entry name" value="TINY MACROCYSTS PROTEIN B-RELATED"/>
    <property type="match status" value="1"/>
</dbReference>
<dbReference type="InterPro" id="IPR000014">
    <property type="entry name" value="PAS"/>
</dbReference>
<dbReference type="Pfam" id="PF25474">
    <property type="entry name" value="TPR_TmcB"/>
    <property type="match status" value="1"/>
</dbReference>
<feature type="compositionally biased region" description="Low complexity" evidence="2">
    <location>
        <begin position="1883"/>
        <end position="1905"/>
    </location>
</feature>
<feature type="transmembrane region" description="Helical" evidence="3">
    <location>
        <begin position="799"/>
        <end position="819"/>
    </location>
</feature>
<feature type="compositionally biased region" description="Acidic residues" evidence="2">
    <location>
        <begin position="2042"/>
        <end position="2053"/>
    </location>
</feature>
<dbReference type="InterPro" id="IPR035965">
    <property type="entry name" value="PAS-like_dom_sf"/>
</dbReference>
<dbReference type="PROSITE" id="PS50112">
    <property type="entry name" value="PAS"/>
    <property type="match status" value="1"/>
</dbReference>